<keyword evidence="5" id="KW-1185">Reference proteome</keyword>
<dbReference type="HAMAP" id="MF_01187">
    <property type="entry name" value="UPF0434"/>
    <property type="match status" value="1"/>
</dbReference>
<dbReference type="AlphaFoldDB" id="A0A261UJ57"/>
<dbReference type="EMBL" id="NEVS01000004">
    <property type="protein sequence ID" value="OZI61280.1"/>
    <property type="molecule type" value="Genomic_DNA"/>
</dbReference>
<dbReference type="GO" id="GO:0005829">
    <property type="term" value="C:cytosol"/>
    <property type="evidence" value="ECO:0007669"/>
    <property type="project" value="TreeGrafter"/>
</dbReference>
<proteinExistence type="inferred from homology"/>
<organism evidence="4 5">
    <name type="scientific">Bordetella genomosp. 11</name>
    <dbReference type="NCBI Taxonomy" id="1416808"/>
    <lineage>
        <taxon>Bacteria</taxon>
        <taxon>Pseudomonadati</taxon>
        <taxon>Pseudomonadota</taxon>
        <taxon>Betaproteobacteria</taxon>
        <taxon>Burkholderiales</taxon>
        <taxon>Alcaligenaceae</taxon>
        <taxon>Bordetella</taxon>
    </lineage>
</organism>
<name>A0A261UJ57_9BORD</name>
<dbReference type="PANTHER" id="PTHR33505:SF4">
    <property type="entry name" value="PROTEIN PREY, MITOCHONDRIAL"/>
    <property type="match status" value="1"/>
</dbReference>
<dbReference type="FunFam" id="2.20.25.10:FF:000002">
    <property type="entry name" value="UPF0434 protein YcaR"/>
    <property type="match status" value="1"/>
</dbReference>
<comment type="similarity">
    <text evidence="1">In the N-terminal section; belongs to the LpxK family.</text>
</comment>
<dbReference type="Gene3D" id="2.20.25.10">
    <property type="match status" value="1"/>
</dbReference>
<dbReference type="OrthoDB" id="9812205at2"/>
<evidence type="ECO:0000256" key="3">
    <source>
        <dbReference type="HAMAP-Rule" id="MF_01187"/>
    </source>
</evidence>
<reference evidence="5" key="1">
    <citation type="submission" date="2017-05" db="EMBL/GenBank/DDBJ databases">
        <title>Complete and WGS of Bordetella genogroups.</title>
        <authorList>
            <person name="Spilker T."/>
            <person name="Lipuma J."/>
        </authorList>
    </citation>
    <scope>NUCLEOTIDE SEQUENCE [LARGE SCALE GENOMIC DNA]</scope>
    <source>
        <strain evidence="5">AU8856</strain>
    </source>
</reference>
<accession>A0A261UJ57</accession>
<evidence type="ECO:0000313" key="4">
    <source>
        <dbReference type="EMBL" id="OZI61280.1"/>
    </source>
</evidence>
<comment type="similarity">
    <text evidence="3">Belongs to the UPF0434 family.</text>
</comment>
<dbReference type="SUPFAM" id="SSF158997">
    <property type="entry name" value="Trm112p-like"/>
    <property type="match status" value="1"/>
</dbReference>
<comment type="similarity">
    <text evidence="2">In the C-terminal section; belongs to the UPF0434 family.</text>
</comment>
<dbReference type="InterPro" id="IPR005651">
    <property type="entry name" value="Trm112-like"/>
</dbReference>
<dbReference type="Pfam" id="PF03966">
    <property type="entry name" value="Trm112p"/>
    <property type="match status" value="1"/>
</dbReference>
<evidence type="ECO:0000256" key="1">
    <source>
        <dbReference type="ARBA" id="ARBA00061313"/>
    </source>
</evidence>
<gene>
    <name evidence="4" type="ORF">CAL28_18310</name>
</gene>
<dbReference type="Proteomes" id="UP000215767">
    <property type="component" value="Unassembled WGS sequence"/>
</dbReference>
<dbReference type="PANTHER" id="PTHR33505">
    <property type="entry name" value="ZGC:162634"/>
    <property type="match status" value="1"/>
</dbReference>
<evidence type="ECO:0000313" key="5">
    <source>
        <dbReference type="Proteomes" id="UP000215767"/>
    </source>
</evidence>
<comment type="caution">
    <text evidence="4">The sequence shown here is derived from an EMBL/GenBank/DDBJ whole genome shotgun (WGS) entry which is preliminary data.</text>
</comment>
<dbReference type="RefSeq" id="WP_094842685.1">
    <property type="nucleotide sequence ID" value="NZ_NEVS01000004.1"/>
</dbReference>
<protein>
    <recommendedName>
        <fullName evidence="3">UPF0434 protein CAL28_18310</fullName>
    </recommendedName>
</protein>
<sequence>MESRLIDILVCPICKGPLRYDRQNAELVCAADRLAFPVRDGIPVMLESEARSLDTDRGVDAP</sequence>
<evidence type="ECO:0000256" key="2">
    <source>
        <dbReference type="ARBA" id="ARBA00061381"/>
    </source>
</evidence>